<comment type="caution">
    <text evidence="2">The sequence shown here is derived from an EMBL/GenBank/DDBJ whole genome shotgun (WGS) entry which is preliminary data.</text>
</comment>
<name>A0A4Z2F8G8_9TELE</name>
<evidence type="ECO:0000313" key="3">
    <source>
        <dbReference type="Proteomes" id="UP000314294"/>
    </source>
</evidence>
<dbReference type="EMBL" id="SRLO01001475">
    <property type="protein sequence ID" value="TNN37526.1"/>
    <property type="molecule type" value="Genomic_DNA"/>
</dbReference>
<feature type="compositionally biased region" description="Polar residues" evidence="1">
    <location>
        <begin position="50"/>
        <end position="65"/>
    </location>
</feature>
<evidence type="ECO:0000313" key="2">
    <source>
        <dbReference type="EMBL" id="TNN37526.1"/>
    </source>
</evidence>
<proteinExistence type="predicted"/>
<feature type="region of interest" description="Disordered" evidence="1">
    <location>
        <begin position="19"/>
        <end position="85"/>
    </location>
</feature>
<reference evidence="2 3" key="1">
    <citation type="submission" date="2019-03" db="EMBL/GenBank/DDBJ databases">
        <title>First draft genome of Liparis tanakae, snailfish: a comprehensive survey of snailfish specific genes.</title>
        <authorList>
            <person name="Kim W."/>
            <person name="Song I."/>
            <person name="Jeong J.-H."/>
            <person name="Kim D."/>
            <person name="Kim S."/>
            <person name="Ryu S."/>
            <person name="Song J.Y."/>
            <person name="Lee S.K."/>
        </authorList>
    </citation>
    <scope>NUCLEOTIDE SEQUENCE [LARGE SCALE GENOMIC DNA]</scope>
    <source>
        <tissue evidence="2">Muscle</tissue>
    </source>
</reference>
<gene>
    <name evidence="2" type="ORF">EYF80_052306</name>
</gene>
<feature type="compositionally biased region" description="Polar residues" evidence="1">
    <location>
        <begin position="75"/>
        <end position="85"/>
    </location>
</feature>
<evidence type="ECO:0000256" key="1">
    <source>
        <dbReference type="SAM" id="MobiDB-lite"/>
    </source>
</evidence>
<keyword evidence="3" id="KW-1185">Reference proteome</keyword>
<dbReference type="Proteomes" id="UP000314294">
    <property type="component" value="Unassembled WGS sequence"/>
</dbReference>
<sequence>MAAVVCVYGAASPPASAASTRLQAAGEGEQLHPATSTRLQAAGEGEQLHPATSTRRLLVKESSSTRPPPPACRSSVRSNNYDPAINDSSINITQIHRQNCITHEPPLLWSSPGRYCHLWNPTNERESWGE</sequence>
<accession>A0A4Z2F8G8</accession>
<dbReference type="AlphaFoldDB" id="A0A4Z2F8G8"/>
<organism evidence="2 3">
    <name type="scientific">Liparis tanakae</name>
    <name type="common">Tanaka's snailfish</name>
    <dbReference type="NCBI Taxonomy" id="230148"/>
    <lineage>
        <taxon>Eukaryota</taxon>
        <taxon>Metazoa</taxon>
        <taxon>Chordata</taxon>
        <taxon>Craniata</taxon>
        <taxon>Vertebrata</taxon>
        <taxon>Euteleostomi</taxon>
        <taxon>Actinopterygii</taxon>
        <taxon>Neopterygii</taxon>
        <taxon>Teleostei</taxon>
        <taxon>Neoteleostei</taxon>
        <taxon>Acanthomorphata</taxon>
        <taxon>Eupercaria</taxon>
        <taxon>Perciformes</taxon>
        <taxon>Cottioidei</taxon>
        <taxon>Cottales</taxon>
        <taxon>Liparidae</taxon>
        <taxon>Liparis</taxon>
    </lineage>
</organism>
<protein>
    <submittedName>
        <fullName evidence="2">Uncharacterized protein</fullName>
    </submittedName>
</protein>